<dbReference type="PROSITE" id="PS50011">
    <property type="entry name" value="PROTEIN_KINASE_DOM"/>
    <property type="match status" value="1"/>
</dbReference>
<dbReference type="PANTHER" id="PTHR47989">
    <property type="entry name" value="OS01G0750732 PROTEIN"/>
    <property type="match status" value="1"/>
</dbReference>
<dbReference type="InterPro" id="IPR001245">
    <property type="entry name" value="Ser-Thr/Tyr_kinase_cat_dom"/>
</dbReference>
<dbReference type="PANTHER" id="PTHR47989:SF22">
    <property type="entry name" value="SERINE_THREONINE-PROTEIN KINASE-LIKE PROTEIN CCR1"/>
    <property type="match status" value="1"/>
</dbReference>
<reference evidence="5 6" key="1">
    <citation type="submission" date="2022-01" db="EMBL/GenBank/DDBJ databases">
        <authorList>
            <person name="Xiong W."/>
            <person name="Schranz E."/>
        </authorList>
    </citation>
    <scope>NUCLEOTIDE SEQUENCE [LARGE SCALE GENOMIC DNA]</scope>
</reference>
<keyword evidence="1" id="KW-0418">Kinase</keyword>
<evidence type="ECO:0000313" key="6">
    <source>
        <dbReference type="Proteomes" id="UP001157418"/>
    </source>
</evidence>
<keyword evidence="3" id="KW-0067">ATP-binding</keyword>
<feature type="domain" description="Protein kinase" evidence="4">
    <location>
        <begin position="1"/>
        <end position="110"/>
    </location>
</feature>
<dbReference type="SUPFAM" id="SSF56112">
    <property type="entry name" value="Protein kinase-like (PK-like)"/>
    <property type="match status" value="1"/>
</dbReference>
<evidence type="ECO:0000256" key="2">
    <source>
        <dbReference type="ARBA" id="ARBA00022741"/>
    </source>
</evidence>
<name>A0AAU9P4B9_9ASTR</name>
<evidence type="ECO:0000256" key="3">
    <source>
        <dbReference type="ARBA" id="ARBA00022840"/>
    </source>
</evidence>
<protein>
    <recommendedName>
        <fullName evidence="4">Protein kinase domain-containing protein</fullName>
    </recommendedName>
</protein>
<keyword evidence="1" id="KW-0723">Serine/threonine-protein kinase</keyword>
<dbReference type="Pfam" id="PF07714">
    <property type="entry name" value="PK_Tyr_Ser-Thr"/>
    <property type="match status" value="1"/>
</dbReference>
<dbReference type="GO" id="GO:0005524">
    <property type="term" value="F:ATP binding"/>
    <property type="evidence" value="ECO:0007669"/>
    <property type="project" value="UniProtKB-KW"/>
</dbReference>
<gene>
    <name evidence="5" type="ORF">LVIROSA_LOCUS30905</name>
</gene>
<dbReference type="Proteomes" id="UP001157418">
    <property type="component" value="Unassembled WGS sequence"/>
</dbReference>
<dbReference type="Gene3D" id="1.10.510.10">
    <property type="entry name" value="Transferase(Phosphotransferase) domain 1"/>
    <property type="match status" value="1"/>
</dbReference>
<proteinExistence type="predicted"/>
<organism evidence="5 6">
    <name type="scientific">Lactuca virosa</name>
    <dbReference type="NCBI Taxonomy" id="75947"/>
    <lineage>
        <taxon>Eukaryota</taxon>
        <taxon>Viridiplantae</taxon>
        <taxon>Streptophyta</taxon>
        <taxon>Embryophyta</taxon>
        <taxon>Tracheophyta</taxon>
        <taxon>Spermatophyta</taxon>
        <taxon>Magnoliopsida</taxon>
        <taxon>eudicotyledons</taxon>
        <taxon>Gunneridae</taxon>
        <taxon>Pentapetalae</taxon>
        <taxon>asterids</taxon>
        <taxon>campanulids</taxon>
        <taxon>Asterales</taxon>
        <taxon>Asteraceae</taxon>
        <taxon>Cichorioideae</taxon>
        <taxon>Cichorieae</taxon>
        <taxon>Lactucinae</taxon>
        <taxon>Lactuca</taxon>
    </lineage>
</organism>
<evidence type="ECO:0000313" key="5">
    <source>
        <dbReference type="EMBL" id="CAH1445117.1"/>
    </source>
</evidence>
<evidence type="ECO:0000256" key="1">
    <source>
        <dbReference type="ARBA" id="ARBA00022527"/>
    </source>
</evidence>
<evidence type="ECO:0000259" key="4">
    <source>
        <dbReference type="PROSITE" id="PS50011"/>
    </source>
</evidence>
<dbReference type="InterPro" id="IPR000719">
    <property type="entry name" value="Prot_kinase_dom"/>
</dbReference>
<dbReference type="GO" id="GO:0004674">
    <property type="term" value="F:protein serine/threonine kinase activity"/>
    <property type="evidence" value="ECO:0007669"/>
    <property type="project" value="UniProtKB-KW"/>
</dbReference>
<keyword evidence="2" id="KW-0547">Nucleotide-binding</keyword>
<comment type="caution">
    <text evidence="5">The sequence shown here is derived from an EMBL/GenBank/DDBJ whole genome shotgun (WGS) entry which is preliminary data.</text>
</comment>
<dbReference type="InterPro" id="IPR011009">
    <property type="entry name" value="Kinase-like_dom_sf"/>
</dbReference>
<keyword evidence="1" id="KW-0808">Transferase</keyword>
<dbReference type="AlphaFoldDB" id="A0AAU9P4B9"/>
<keyword evidence="6" id="KW-1185">Reference proteome</keyword>
<accession>A0AAU9P4B9</accession>
<dbReference type="EMBL" id="CAKMRJ010005523">
    <property type="protein sequence ID" value="CAH1445117.1"/>
    <property type="molecule type" value="Genomic_DNA"/>
</dbReference>
<sequence length="169" mass="18872">MDPCYYNTGKLTRESDVYAFGVVLFEVLSGRKAVDRSFDDEEQWSLAGWAQEQIKQGKGKVDRIIDPRLMGQISKKCLKEFASLAGHCLHTQPKNRPTMTEVVMKLKSILSQELKSKSDNSVIDEEGFIKKLRSIFKGKVNAAATGTKSALIQLDAANRKNTNQNTSKS</sequence>